<proteinExistence type="inferred from homology"/>
<evidence type="ECO:0000313" key="11">
    <source>
        <dbReference type="EMBL" id="TPX53574.1"/>
    </source>
</evidence>
<keyword evidence="8" id="KW-0496">Mitochondrion</keyword>
<evidence type="ECO:0000256" key="2">
    <source>
        <dbReference type="ARBA" id="ARBA00008135"/>
    </source>
</evidence>
<keyword evidence="7" id="KW-0560">Oxidoreductase</keyword>
<reference evidence="12 13" key="1">
    <citation type="journal article" date="2019" name="Sci. Rep.">
        <title>Comparative genomics of chytrid fungi reveal insights into the obligate biotrophic and pathogenic lifestyle of Synchytrium endobioticum.</title>
        <authorList>
            <person name="van de Vossenberg B.T.L.H."/>
            <person name="Warris S."/>
            <person name="Nguyen H.D.T."/>
            <person name="van Gent-Pelzer M.P.E."/>
            <person name="Joly D.L."/>
            <person name="van de Geest H.C."/>
            <person name="Bonants P.J.M."/>
            <person name="Smith D.S."/>
            <person name="Levesque C.A."/>
            <person name="van der Lee T.A.J."/>
        </authorList>
    </citation>
    <scope>NUCLEOTIDE SEQUENCE [LARGE SCALE GENOMIC DNA]</scope>
    <source>
        <strain evidence="10 13">LEV6574</strain>
        <strain evidence="11 12">MB42</strain>
    </source>
</reference>
<dbReference type="InterPro" id="IPR036639">
    <property type="entry name" value="Cyt_c_oxidase_su4_sf"/>
</dbReference>
<evidence type="ECO:0000256" key="7">
    <source>
        <dbReference type="ARBA" id="ARBA00023002"/>
    </source>
</evidence>
<evidence type="ECO:0000256" key="1">
    <source>
        <dbReference type="ARBA" id="ARBA00004434"/>
    </source>
</evidence>
<comment type="subcellular location">
    <subcellularLocation>
        <location evidence="1">Mitochondrion inner membrane</location>
        <topology evidence="1">Single-pass membrane protein</topology>
    </subcellularLocation>
</comment>
<comment type="similarity">
    <text evidence="2">Belongs to the cytochrome c oxidase IV family.</text>
</comment>
<keyword evidence="4" id="KW-0999">Mitochondrion inner membrane</keyword>
<dbReference type="Pfam" id="PF02936">
    <property type="entry name" value="COX4"/>
    <property type="match status" value="1"/>
</dbReference>
<keyword evidence="9" id="KW-0472">Membrane</keyword>
<dbReference type="PANTHER" id="PTHR10707">
    <property type="entry name" value="CYTOCHROME C OXIDASE SUBUNIT IV"/>
    <property type="match status" value="1"/>
</dbReference>
<dbReference type="Proteomes" id="UP000317494">
    <property type="component" value="Unassembled WGS sequence"/>
</dbReference>
<sequence length="153" mass="17269">MFRLSTRLSSALKPVQLLSRRNASASALAELETRWVKLPECEQGVIADTLAAVQRGDWKKMTLEEKRAAYFIAYGSYGARTPLDPTTNVRVWGTVAIFLALSYAAWSYSVKFRPALRTQTPEWEEATKQKAIEARQNPFSGTYAKYRKEQGDA</sequence>
<dbReference type="InterPro" id="IPR004203">
    <property type="entry name" value="Cyt_c_oxidase_su4_fam"/>
</dbReference>
<dbReference type="STRING" id="286115.A0A507DPI3"/>
<evidence type="ECO:0000256" key="3">
    <source>
        <dbReference type="ARBA" id="ARBA00022692"/>
    </source>
</evidence>
<evidence type="ECO:0000313" key="13">
    <source>
        <dbReference type="Proteomes" id="UP000320475"/>
    </source>
</evidence>
<evidence type="ECO:0000256" key="4">
    <source>
        <dbReference type="ARBA" id="ARBA00022792"/>
    </source>
</evidence>
<organism evidence="11 12">
    <name type="scientific">Synchytrium endobioticum</name>
    <dbReference type="NCBI Taxonomy" id="286115"/>
    <lineage>
        <taxon>Eukaryota</taxon>
        <taxon>Fungi</taxon>
        <taxon>Fungi incertae sedis</taxon>
        <taxon>Chytridiomycota</taxon>
        <taxon>Chytridiomycota incertae sedis</taxon>
        <taxon>Chytridiomycetes</taxon>
        <taxon>Synchytriales</taxon>
        <taxon>Synchytriaceae</taxon>
        <taxon>Synchytrium</taxon>
    </lineage>
</organism>
<name>A0A507DPI3_9FUNG</name>
<dbReference type="EMBL" id="QEAM01000016">
    <property type="protein sequence ID" value="TPX50527.1"/>
    <property type="molecule type" value="Genomic_DNA"/>
</dbReference>
<evidence type="ECO:0000256" key="6">
    <source>
        <dbReference type="ARBA" id="ARBA00022989"/>
    </source>
</evidence>
<dbReference type="OrthoDB" id="186013at2759"/>
<dbReference type="Gene3D" id="1.10.442.10">
    <property type="entry name" value="Cytochrome c oxidase subunit IV"/>
    <property type="match status" value="1"/>
</dbReference>
<dbReference type="PANTHER" id="PTHR10707:SF10">
    <property type="entry name" value="CYTOCHROME C OXIDASE SUBUNIT 4"/>
    <property type="match status" value="1"/>
</dbReference>
<dbReference type="AlphaFoldDB" id="A0A507DPI3"/>
<evidence type="ECO:0000313" key="10">
    <source>
        <dbReference type="EMBL" id="TPX50527.1"/>
    </source>
</evidence>
<keyword evidence="5" id="KW-0809">Transit peptide</keyword>
<protein>
    <recommendedName>
        <fullName evidence="14">Cytochrome c oxidase subunit IV</fullName>
    </recommendedName>
</protein>
<dbReference type="SUPFAM" id="SSF81406">
    <property type="entry name" value="Mitochondrial cytochrome c oxidase subunit IV"/>
    <property type="match status" value="1"/>
</dbReference>
<gene>
    <name evidence="10" type="ORF">SeLEV6574_g00835</name>
    <name evidence="11" type="ORF">SeMB42_g00679</name>
</gene>
<evidence type="ECO:0008006" key="14">
    <source>
        <dbReference type="Google" id="ProtNLM"/>
    </source>
</evidence>
<evidence type="ECO:0000256" key="5">
    <source>
        <dbReference type="ARBA" id="ARBA00022946"/>
    </source>
</evidence>
<evidence type="ECO:0000256" key="9">
    <source>
        <dbReference type="ARBA" id="ARBA00023136"/>
    </source>
</evidence>
<dbReference type="GO" id="GO:0016491">
    <property type="term" value="F:oxidoreductase activity"/>
    <property type="evidence" value="ECO:0007669"/>
    <property type="project" value="UniProtKB-KW"/>
</dbReference>
<dbReference type="GO" id="GO:0006123">
    <property type="term" value="P:mitochondrial electron transport, cytochrome c to oxygen"/>
    <property type="evidence" value="ECO:0007669"/>
    <property type="project" value="InterPro"/>
</dbReference>
<keyword evidence="6" id="KW-1133">Transmembrane helix</keyword>
<comment type="caution">
    <text evidence="11">The sequence shown here is derived from an EMBL/GenBank/DDBJ whole genome shotgun (WGS) entry which is preliminary data.</text>
</comment>
<keyword evidence="12" id="KW-1185">Reference proteome</keyword>
<dbReference type="Proteomes" id="UP000320475">
    <property type="component" value="Unassembled WGS sequence"/>
</dbReference>
<evidence type="ECO:0000313" key="12">
    <source>
        <dbReference type="Proteomes" id="UP000317494"/>
    </source>
</evidence>
<dbReference type="EMBL" id="QEAN01000014">
    <property type="protein sequence ID" value="TPX53574.1"/>
    <property type="molecule type" value="Genomic_DNA"/>
</dbReference>
<accession>A0A507DPI3</accession>
<dbReference type="GO" id="GO:0005743">
    <property type="term" value="C:mitochondrial inner membrane"/>
    <property type="evidence" value="ECO:0007669"/>
    <property type="project" value="UniProtKB-SubCell"/>
</dbReference>
<evidence type="ECO:0000256" key="8">
    <source>
        <dbReference type="ARBA" id="ARBA00023128"/>
    </source>
</evidence>
<dbReference type="VEuPathDB" id="FungiDB:SeMB42_g00679"/>
<dbReference type="GO" id="GO:0045277">
    <property type="term" value="C:respiratory chain complex IV"/>
    <property type="evidence" value="ECO:0007669"/>
    <property type="project" value="InterPro"/>
</dbReference>
<keyword evidence="3" id="KW-0812">Transmembrane</keyword>